<dbReference type="SMART" id="SM00904">
    <property type="entry name" value="Flavokinase"/>
    <property type="match status" value="1"/>
</dbReference>
<evidence type="ECO:0000256" key="13">
    <source>
        <dbReference type="ARBA" id="ARBA00047880"/>
    </source>
</evidence>
<dbReference type="Pfam" id="PF06574">
    <property type="entry name" value="FAD_syn"/>
    <property type="match status" value="1"/>
</dbReference>
<dbReference type="EC" id="2.7.7.2" evidence="15"/>
<evidence type="ECO:0000313" key="17">
    <source>
        <dbReference type="EMBL" id="HGH60145.1"/>
    </source>
</evidence>
<dbReference type="SUPFAM" id="SSF52374">
    <property type="entry name" value="Nucleotidylyl transferase"/>
    <property type="match status" value="1"/>
</dbReference>
<protein>
    <recommendedName>
        <fullName evidence="15">Riboflavin biosynthesis protein</fullName>
    </recommendedName>
    <domain>
        <recommendedName>
            <fullName evidence="15">Riboflavin kinase</fullName>
            <ecNumber evidence="15">2.7.1.26</ecNumber>
        </recommendedName>
        <alternativeName>
            <fullName evidence="15">Flavokinase</fullName>
        </alternativeName>
    </domain>
    <domain>
        <recommendedName>
            <fullName evidence="15">FMN adenylyltransferase</fullName>
            <ecNumber evidence="15">2.7.7.2</ecNumber>
        </recommendedName>
        <alternativeName>
            <fullName evidence="15">FAD pyrophosphorylase</fullName>
        </alternativeName>
        <alternativeName>
            <fullName evidence="15">FAD synthase</fullName>
        </alternativeName>
    </domain>
</protein>
<evidence type="ECO:0000259" key="16">
    <source>
        <dbReference type="SMART" id="SM00904"/>
    </source>
</evidence>
<dbReference type="PIRSF" id="PIRSF004491">
    <property type="entry name" value="FAD_Synth"/>
    <property type="match status" value="1"/>
</dbReference>
<comment type="pathway">
    <text evidence="2 15">Cofactor biosynthesis; FAD biosynthesis; FAD from FMN: step 1/1.</text>
</comment>
<dbReference type="GO" id="GO:0005524">
    <property type="term" value="F:ATP binding"/>
    <property type="evidence" value="ECO:0007669"/>
    <property type="project" value="UniProtKB-UniRule"/>
</dbReference>
<evidence type="ECO:0000256" key="6">
    <source>
        <dbReference type="ARBA" id="ARBA00022679"/>
    </source>
</evidence>
<evidence type="ECO:0000256" key="11">
    <source>
        <dbReference type="ARBA" id="ARBA00022840"/>
    </source>
</evidence>
<keyword evidence="5 15" id="KW-0288">FMN</keyword>
<comment type="similarity">
    <text evidence="15">Belongs to the ribF family.</text>
</comment>
<comment type="catalytic activity">
    <reaction evidence="14 15">
        <text>FMN + ATP + H(+) = FAD + diphosphate</text>
        <dbReference type="Rhea" id="RHEA:17237"/>
        <dbReference type="ChEBI" id="CHEBI:15378"/>
        <dbReference type="ChEBI" id="CHEBI:30616"/>
        <dbReference type="ChEBI" id="CHEBI:33019"/>
        <dbReference type="ChEBI" id="CHEBI:57692"/>
        <dbReference type="ChEBI" id="CHEBI:58210"/>
        <dbReference type="EC" id="2.7.7.2"/>
    </reaction>
</comment>
<keyword evidence="6 15" id="KW-0808">Transferase</keyword>
<dbReference type="Gene3D" id="2.40.30.30">
    <property type="entry name" value="Riboflavin kinase-like"/>
    <property type="match status" value="1"/>
</dbReference>
<feature type="domain" description="Riboflavin kinase" evidence="16">
    <location>
        <begin position="183"/>
        <end position="307"/>
    </location>
</feature>
<sequence>MEIVRVREKIYQNFVAPSVALGNFDGVHLGHQEILRRTVETAHRKGRDAIVYTFDPHPRLVLNKVPEVPRITTPRERARILELMGIDVLILAEFTPEFATQTPEDFVQNVLVEELGVRNLFIGENYRFGKNRSGTPNTLKKMSRELGFVVHVVPPVRYGDAPVSSSLIREHLSKGEISQANALLGREFTIQGRVIHGHRRGKALGYPTANIKPEVKLHPPEGVYAAYCQTEDGAIHKAVMNIGYNPTFHDRRVSYELYILDFDRDLYGEYLTAYMVERLRSEMVFPDPDHLKEQIGKDVEYARSLLVGAPRLIL</sequence>
<dbReference type="InterPro" id="IPR015864">
    <property type="entry name" value="FAD_synthase"/>
</dbReference>
<keyword evidence="4 15" id="KW-0285">Flavoprotein</keyword>
<comment type="pathway">
    <text evidence="3 15">Cofactor biosynthesis; FMN biosynthesis; FMN from riboflavin (ATP route): step 1/1.</text>
</comment>
<name>A0A7C4ERI5_9BACT</name>
<evidence type="ECO:0000256" key="9">
    <source>
        <dbReference type="ARBA" id="ARBA00022777"/>
    </source>
</evidence>
<evidence type="ECO:0000256" key="15">
    <source>
        <dbReference type="PIRNR" id="PIRNR004491"/>
    </source>
</evidence>
<evidence type="ECO:0000256" key="14">
    <source>
        <dbReference type="ARBA" id="ARBA00049494"/>
    </source>
</evidence>
<dbReference type="InterPro" id="IPR023468">
    <property type="entry name" value="Riboflavin_kinase"/>
</dbReference>
<keyword evidence="9 15" id="KW-0418">Kinase</keyword>
<reference evidence="17" key="1">
    <citation type="journal article" date="2020" name="mSystems">
        <title>Genome- and Community-Level Interaction Insights into Carbon Utilization and Element Cycling Functions of Hydrothermarchaeota in Hydrothermal Sediment.</title>
        <authorList>
            <person name="Zhou Z."/>
            <person name="Liu Y."/>
            <person name="Xu W."/>
            <person name="Pan J."/>
            <person name="Luo Z.H."/>
            <person name="Li M."/>
        </authorList>
    </citation>
    <scope>NUCLEOTIDE SEQUENCE [LARGE SCALE GENOMIC DNA]</scope>
    <source>
        <strain evidence="17">SpSt-769</strain>
    </source>
</reference>
<evidence type="ECO:0000256" key="8">
    <source>
        <dbReference type="ARBA" id="ARBA00022741"/>
    </source>
</evidence>
<evidence type="ECO:0000256" key="7">
    <source>
        <dbReference type="ARBA" id="ARBA00022695"/>
    </source>
</evidence>
<evidence type="ECO:0000256" key="1">
    <source>
        <dbReference type="ARBA" id="ARBA00002121"/>
    </source>
</evidence>
<keyword evidence="11 15" id="KW-0067">ATP-binding</keyword>
<dbReference type="UniPathway" id="UPA00277">
    <property type="reaction ID" value="UER00407"/>
</dbReference>
<dbReference type="EMBL" id="DTGT01000079">
    <property type="protein sequence ID" value="HGH60145.1"/>
    <property type="molecule type" value="Genomic_DNA"/>
</dbReference>
<comment type="caution">
    <text evidence="17">The sequence shown here is derived from an EMBL/GenBank/DDBJ whole genome shotgun (WGS) entry which is preliminary data.</text>
</comment>
<dbReference type="GO" id="GO:0009398">
    <property type="term" value="P:FMN biosynthetic process"/>
    <property type="evidence" value="ECO:0007669"/>
    <property type="project" value="UniProtKB-UniRule"/>
</dbReference>
<dbReference type="FunFam" id="3.40.50.620:FF:000021">
    <property type="entry name" value="Riboflavin biosynthesis protein"/>
    <property type="match status" value="1"/>
</dbReference>
<dbReference type="AlphaFoldDB" id="A0A7C4ERI5"/>
<dbReference type="SUPFAM" id="SSF82114">
    <property type="entry name" value="Riboflavin kinase-like"/>
    <property type="match status" value="1"/>
</dbReference>
<dbReference type="CDD" id="cd02064">
    <property type="entry name" value="FAD_synthetase_N"/>
    <property type="match status" value="1"/>
</dbReference>
<dbReference type="InterPro" id="IPR002606">
    <property type="entry name" value="Riboflavin_kinase_bac"/>
</dbReference>
<comment type="catalytic activity">
    <reaction evidence="13 15">
        <text>riboflavin + ATP = FMN + ADP + H(+)</text>
        <dbReference type="Rhea" id="RHEA:14357"/>
        <dbReference type="ChEBI" id="CHEBI:15378"/>
        <dbReference type="ChEBI" id="CHEBI:30616"/>
        <dbReference type="ChEBI" id="CHEBI:57986"/>
        <dbReference type="ChEBI" id="CHEBI:58210"/>
        <dbReference type="ChEBI" id="CHEBI:456216"/>
        <dbReference type="EC" id="2.7.1.26"/>
    </reaction>
</comment>
<proteinExistence type="inferred from homology"/>
<dbReference type="NCBIfam" id="NF004162">
    <property type="entry name" value="PRK05627.1-5"/>
    <property type="match status" value="1"/>
</dbReference>
<keyword evidence="7 15" id="KW-0548">Nucleotidyltransferase</keyword>
<dbReference type="NCBIfam" id="TIGR00083">
    <property type="entry name" value="ribF"/>
    <property type="match status" value="1"/>
</dbReference>
<evidence type="ECO:0000256" key="5">
    <source>
        <dbReference type="ARBA" id="ARBA00022643"/>
    </source>
</evidence>
<evidence type="ECO:0000256" key="10">
    <source>
        <dbReference type="ARBA" id="ARBA00022827"/>
    </source>
</evidence>
<dbReference type="InterPro" id="IPR014729">
    <property type="entry name" value="Rossmann-like_a/b/a_fold"/>
</dbReference>
<comment type="function">
    <text evidence="1">Catalyzes the phosphorylation of riboflavin to FMN followed by the adenylation of FMN to FAD.</text>
</comment>
<keyword evidence="8 15" id="KW-0547">Nucleotide-binding</keyword>
<evidence type="ECO:0000256" key="2">
    <source>
        <dbReference type="ARBA" id="ARBA00004726"/>
    </source>
</evidence>
<dbReference type="GO" id="GO:0006747">
    <property type="term" value="P:FAD biosynthetic process"/>
    <property type="evidence" value="ECO:0007669"/>
    <property type="project" value="UniProtKB-UniRule"/>
</dbReference>
<dbReference type="GO" id="GO:0008531">
    <property type="term" value="F:riboflavin kinase activity"/>
    <property type="evidence" value="ECO:0007669"/>
    <property type="project" value="UniProtKB-UniRule"/>
</dbReference>
<dbReference type="Gene3D" id="3.40.50.620">
    <property type="entry name" value="HUPs"/>
    <property type="match status" value="1"/>
</dbReference>
<evidence type="ECO:0000256" key="3">
    <source>
        <dbReference type="ARBA" id="ARBA00005201"/>
    </source>
</evidence>
<dbReference type="PANTHER" id="PTHR22749">
    <property type="entry name" value="RIBOFLAVIN KINASE/FMN ADENYLYLTRANSFERASE"/>
    <property type="match status" value="1"/>
</dbReference>
<keyword evidence="12" id="KW-0511">Multifunctional enzyme</keyword>
<dbReference type="Pfam" id="PF01687">
    <property type="entry name" value="Flavokinase"/>
    <property type="match status" value="1"/>
</dbReference>
<dbReference type="GO" id="GO:0009231">
    <property type="term" value="P:riboflavin biosynthetic process"/>
    <property type="evidence" value="ECO:0007669"/>
    <property type="project" value="InterPro"/>
</dbReference>
<organism evidence="17">
    <name type="scientific">Desulfomonile tiedjei</name>
    <dbReference type="NCBI Taxonomy" id="2358"/>
    <lineage>
        <taxon>Bacteria</taxon>
        <taxon>Pseudomonadati</taxon>
        <taxon>Thermodesulfobacteriota</taxon>
        <taxon>Desulfomonilia</taxon>
        <taxon>Desulfomonilales</taxon>
        <taxon>Desulfomonilaceae</taxon>
        <taxon>Desulfomonile</taxon>
    </lineage>
</organism>
<dbReference type="InterPro" id="IPR015865">
    <property type="entry name" value="Riboflavin_kinase_bac/euk"/>
</dbReference>
<dbReference type="NCBIfam" id="NF004160">
    <property type="entry name" value="PRK05627.1-3"/>
    <property type="match status" value="1"/>
</dbReference>
<evidence type="ECO:0000256" key="12">
    <source>
        <dbReference type="ARBA" id="ARBA00023268"/>
    </source>
</evidence>
<dbReference type="UniPathway" id="UPA00276">
    <property type="reaction ID" value="UER00406"/>
</dbReference>
<dbReference type="GO" id="GO:0003919">
    <property type="term" value="F:FMN adenylyltransferase activity"/>
    <property type="evidence" value="ECO:0007669"/>
    <property type="project" value="UniProtKB-UniRule"/>
</dbReference>
<keyword evidence="10 15" id="KW-0274">FAD</keyword>
<dbReference type="InterPro" id="IPR023465">
    <property type="entry name" value="Riboflavin_kinase_dom_sf"/>
</dbReference>
<dbReference type="EC" id="2.7.1.26" evidence="15"/>
<accession>A0A7C4ERI5</accession>
<dbReference type="PANTHER" id="PTHR22749:SF6">
    <property type="entry name" value="RIBOFLAVIN KINASE"/>
    <property type="match status" value="1"/>
</dbReference>
<gene>
    <name evidence="17" type="ORF">ENV54_02465</name>
</gene>
<evidence type="ECO:0000256" key="4">
    <source>
        <dbReference type="ARBA" id="ARBA00022630"/>
    </source>
</evidence>